<keyword evidence="3" id="KW-1185">Reference proteome</keyword>
<sequence length="185" mass="19287">MGCYMKLAALLVASALGITANQADAAVVTKHFVVSATGFEAGAPVPTASGVFSFTYDNAAFITPITSAGLAIRNFNLPYTGVAKFTFNKGNDFLMVSDNISGLVSFTISPVVPGFGFVLRNPGGTPFIQTFLYSGSGKIWHASRIGVRELAAVPEPASWLMLIAGFAATGAALRASRRRGKVAFA</sequence>
<organism evidence="2 3">
    <name type="scientific">Sphingomonas horti</name>
    <dbReference type="NCBI Taxonomy" id="2682842"/>
    <lineage>
        <taxon>Bacteria</taxon>
        <taxon>Pseudomonadati</taxon>
        <taxon>Pseudomonadota</taxon>
        <taxon>Alphaproteobacteria</taxon>
        <taxon>Sphingomonadales</taxon>
        <taxon>Sphingomonadaceae</taxon>
        <taxon>Sphingomonas</taxon>
    </lineage>
</organism>
<evidence type="ECO:0000256" key="1">
    <source>
        <dbReference type="SAM" id="SignalP"/>
    </source>
</evidence>
<comment type="caution">
    <text evidence="2">The sequence shown here is derived from an EMBL/GenBank/DDBJ whole genome shotgun (WGS) entry which is preliminary data.</text>
</comment>
<dbReference type="NCBIfam" id="NF035944">
    <property type="entry name" value="PEPxxWA-CTERM"/>
    <property type="match status" value="1"/>
</dbReference>
<dbReference type="Proteomes" id="UP000441389">
    <property type="component" value="Unassembled WGS sequence"/>
</dbReference>
<evidence type="ECO:0000313" key="2">
    <source>
        <dbReference type="EMBL" id="MVO77433.1"/>
    </source>
</evidence>
<keyword evidence="1" id="KW-0732">Signal</keyword>
<dbReference type="InterPro" id="IPR013424">
    <property type="entry name" value="Ice-binding_C"/>
</dbReference>
<dbReference type="NCBIfam" id="TIGR02595">
    <property type="entry name" value="PEP_CTERM"/>
    <property type="match status" value="1"/>
</dbReference>
<gene>
    <name evidence="2" type="ORF">GON01_05700</name>
</gene>
<dbReference type="AlphaFoldDB" id="A0A6I4J029"/>
<dbReference type="EMBL" id="WQMS01000006">
    <property type="protein sequence ID" value="MVO77433.1"/>
    <property type="molecule type" value="Genomic_DNA"/>
</dbReference>
<feature type="signal peptide" evidence="1">
    <location>
        <begin position="1"/>
        <end position="25"/>
    </location>
</feature>
<evidence type="ECO:0000313" key="3">
    <source>
        <dbReference type="Proteomes" id="UP000441389"/>
    </source>
</evidence>
<accession>A0A6I4J029</accession>
<feature type="chain" id="PRO_5026283358" evidence="1">
    <location>
        <begin position="26"/>
        <end position="185"/>
    </location>
</feature>
<protein>
    <submittedName>
        <fullName evidence="2">PEPxxWA-CTERM sorting domain-containing protein</fullName>
    </submittedName>
</protein>
<proteinExistence type="predicted"/>
<name>A0A6I4J029_9SPHN</name>
<reference evidence="2 3" key="1">
    <citation type="submission" date="2019-12" db="EMBL/GenBank/DDBJ databases">
        <authorList>
            <person name="Huq M.A."/>
        </authorList>
    </citation>
    <scope>NUCLEOTIDE SEQUENCE [LARGE SCALE GENOMIC DNA]</scope>
    <source>
        <strain evidence="2 3">MAH-20</strain>
    </source>
</reference>